<gene>
    <name evidence="2" type="ORF">A2Z24_01915</name>
</gene>
<dbReference type="Proteomes" id="UP000177588">
    <property type="component" value="Unassembled WGS sequence"/>
</dbReference>
<name>A0A1G1WEL3_9BACT</name>
<reference evidence="2 3" key="1">
    <citation type="journal article" date="2016" name="Nat. Commun.">
        <title>Thousands of microbial genomes shed light on interconnected biogeochemical processes in an aquifer system.</title>
        <authorList>
            <person name="Anantharaman K."/>
            <person name="Brown C.T."/>
            <person name="Hug L.A."/>
            <person name="Sharon I."/>
            <person name="Castelle C.J."/>
            <person name="Probst A.J."/>
            <person name="Thomas B.C."/>
            <person name="Singh A."/>
            <person name="Wilkins M.J."/>
            <person name="Karaoz U."/>
            <person name="Brodie E.L."/>
            <person name="Williams K.H."/>
            <person name="Hubbard S.S."/>
            <person name="Banfield J.F."/>
        </authorList>
    </citation>
    <scope>NUCLEOTIDE SEQUENCE [LARGE SCALE GENOMIC DNA]</scope>
</reference>
<evidence type="ECO:0000256" key="1">
    <source>
        <dbReference type="SAM" id="MobiDB-lite"/>
    </source>
</evidence>
<evidence type="ECO:0000313" key="2">
    <source>
        <dbReference type="EMBL" id="OGY26128.1"/>
    </source>
</evidence>
<feature type="compositionally biased region" description="Basic and acidic residues" evidence="1">
    <location>
        <begin position="1"/>
        <end position="11"/>
    </location>
</feature>
<dbReference type="AlphaFoldDB" id="A0A1G1WEL3"/>
<dbReference type="EMBL" id="MHCT01000015">
    <property type="protein sequence ID" value="OGY26128.1"/>
    <property type="molecule type" value="Genomic_DNA"/>
</dbReference>
<feature type="compositionally biased region" description="Basic and acidic residues" evidence="1">
    <location>
        <begin position="31"/>
        <end position="49"/>
    </location>
</feature>
<organism evidence="2 3">
    <name type="scientific">Candidatus Woykebacteria bacterium RBG_16_44_10</name>
    <dbReference type="NCBI Taxonomy" id="1802597"/>
    <lineage>
        <taxon>Bacteria</taxon>
        <taxon>Candidatus Woykeibacteriota</taxon>
    </lineage>
</organism>
<proteinExistence type="predicted"/>
<sequence>MCDSLRQEEMGRAYGWLESQSPRQSDEEIAEETREAWREERQRLEDEHYASFGEDQDPSEGD</sequence>
<protein>
    <submittedName>
        <fullName evidence="2">Uncharacterized protein</fullName>
    </submittedName>
</protein>
<comment type="caution">
    <text evidence="2">The sequence shown here is derived from an EMBL/GenBank/DDBJ whole genome shotgun (WGS) entry which is preliminary data.</text>
</comment>
<accession>A0A1G1WEL3</accession>
<feature type="region of interest" description="Disordered" evidence="1">
    <location>
        <begin position="1"/>
        <end position="62"/>
    </location>
</feature>
<evidence type="ECO:0000313" key="3">
    <source>
        <dbReference type="Proteomes" id="UP000177588"/>
    </source>
</evidence>